<organism evidence="3">
    <name type="scientific">Cladocopium goreaui</name>
    <dbReference type="NCBI Taxonomy" id="2562237"/>
    <lineage>
        <taxon>Eukaryota</taxon>
        <taxon>Sar</taxon>
        <taxon>Alveolata</taxon>
        <taxon>Dinophyceae</taxon>
        <taxon>Suessiales</taxon>
        <taxon>Symbiodiniaceae</taxon>
        <taxon>Cladocopium</taxon>
    </lineage>
</organism>
<feature type="region of interest" description="Disordered" evidence="1">
    <location>
        <begin position="2351"/>
        <end position="2375"/>
    </location>
</feature>
<evidence type="ECO:0000313" key="4">
    <source>
        <dbReference type="EMBL" id="CAL4804590.1"/>
    </source>
</evidence>
<evidence type="ECO:0000259" key="2">
    <source>
        <dbReference type="PROSITE" id="PS50994"/>
    </source>
</evidence>
<feature type="region of interest" description="Disordered" evidence="1">
    <location>
        <begin position="105"/>
        <end position="231"/>
    </location>
</feature>
<dbReference type="InterPro" id="IPR043502">
    <property type="entry name" value="DNA/RNA_pol_sf"/>
</dbReference>
<feature type="compositionally biased region" description="Basic residues" evidence="1">
    <location>
        <begin position="2121"/>
        <end position="2132"/>
    </location>
</feature>
<dbReference type="EMBL" id="CAMXCT030006627">
    <property type="protein sequence ID" value="CAL4804590.1"/>
    <property type="molecule type" value="Genomic_DNA"/>
</dbReference>
<feature type="compositionally biased region" description="Acidic residues" evidence="1">
    <location>
        <begin position="522"/>
        <end position="566"/>
    </location>
</feature>
<feature type="non-terminal residue" evidence="3">
    <location>
        <position position="1"/>
    </location>
</feature>
<dbReference type="GO" id="GO:0003676">
    <property type="term" value="F:nucleic acid binding"/>
    <property type="evidence" value="ECO:0007669"/>
    <property type="project" value="InterPro"/>
</dbReference>
<reference evidence="3" key="1">
    <citation type="submission" date="2022-10" db="EMBL/GenBank/DDBJ databases">
        <authorList>
            <person name="Chen Y."/>
            <person name="Dougan E. K."/>
            <person name="Chan C."/>
            <person name="Rhodes N."/>
            <person name="Thang M."/>
        </authorList>
    </citation>
    <scope>NUCLEOTIDE SEQUENCE</scope>
</reference>
<accession>A0A9P1GL30</accession>
<dbReference type="PROSITE" id="PS50994">
    <property type="entry name" value="INTEGRASE"/>
    <property type="match status" value="1"/>
</dbReference>
<feature type="compositionally biased region" description="Low complexity" evidence="1">
    <location>
        <begin position="466"/>
        <end position="501"/>
    </location>
</feature>
<feature type="region of interest" description="Disordered" evidence="1">
    <location>
        <begin position="1591"/>
        <end position="1610"/>
    </location>
</feature>
<protein>
    <recommendedName>
        <fullName evidence="2">Integrase catalytic domain-containing protein</fullName>
    </recommendedName>
</protein>
<feature type="region of interest" description="Disordered" evidence="1">
    <location>
        <begin position="2107"/>
        <end position="2250"/>
    </location>
</feature>
<feature type="region of interest" description="Disordered" evidence="1">
    <location>
        <begin position="938"/>
        <end position="961"/>
    </location>
</feature>
<feature type="compositionally biased region" description="Polar residues" evidence="1">
    <location>
        <begin position="2107"/>
        <end position="2116"/>
    </location>
</feature>
<dbReference type="Gene3D" id="3.30.420.10">
    <property type="entry name" value="Ribonuclease H-like superfamily/Ribonuclease H"/>
    <property type="match status" value="1"/>
</dbReference>
<dbReference type="Proteomes" id="UP001152797">
    <property type="component" value="Unassembled WGS sequence"/>
</dbReference>
<dbReference type="SUPFAM" id="SSF56672">
    <property type="entry name" value="DNA/RNA polymerases"/>
    <property type="match status" value="1"/>
</dbReference>
<dbReference type="InterPro" id="IPR001584">
    <property type="entry name" value="Integrase_cat-core"/>
</dbReference>
<feature type="region of interest" description="Disordered" evidence="1">
    <location>
        <begin position="247"/>
        <end position="276"/>
    </location>
</feature>
<feature type="compositionally biased region" description="Basic residues" evidence="1">
    <location>
        <begin position="183"/>
        <end position="192"/>
    </location>
</feature>
<dbReference type="InterPro" id="IPR012337">
    <property type="entry name" value="RNaseH-like_sf"/>
</dbReference>
<feature type="compositionally biased region" description="Low complexity" evidence="1">
    <location>
        <begin position="2232"/>
        <end position="2245"/>
    </location>
</feature>
<evidence type="ECO:0000313" key="5">
    <source>
        <dbReference type="Proteomes" id="UP001152797"/>
    </source>
</evidence>
<feature type="compositionally biased region" description="Acidic residues" evidence="1">
    <location>
        <begin position="2221"/>
        <end position="2230"/>
    </location>
</feature>
<dbReference type="InterPro" id="IPR036397">
    <property type="entry name" value="RNaseH_sf"/>
</dbReference>
<name>A0A9P1GL30_9DINO</name>
<dbReference type="GO" id="GO:0015074">
    <property type="term" value="P:DNA integration"/>
    <property type="evidence" value="ECO:0007669"/>
    <property type="project" value="InterPro"/>
</dbReference>
<evidence type="ECO:0000313" key="3">
    <source>
        <dbReference type="EMBL" id="CAI4017278.1"/>
    </source>
</evidence>
<proteinExistence type="predicted"/>
<feature type="compositionally biased region" description="Basic and acidic residues" evidence="1">
    <location>
        <begin position="1055"/>
        <end position="1065"/>
    </location>
</feature>
<comment type="caution">
    <text evidence="3">The sequence shown here is derived from an EMBL/GenBank/DDBJ whole genome shotgun (WGS) entry which is preliminary data.</text>
</comment>
<keyword evidence="5" id="KW-1185">Reference proteome</keyword>
<sequence>MVSWHRSRSLEDEFDLFSEVSLDWTPSELAAEERRFLASDSNDAPPGDLGPVTGSRWRCITCRAASWIWDSEVGYVCQNCGGLEFFDVSQPTKMETSTGVWMYVPHSPSSAAGSPDEDSKRCQGSLSDSPGRSPKDVRNDQRLFGAPKPFPGPPPSHADSEWAESETVTHDPVIDPGDSLSGGRRRRRRRGGSRSSASEIGQHHADLPDDAVPCNDPSERAQHATPSSSNEMLSVMRQLLDEKKYKHGSEASWNTQRGPAPGVRWRGGAAPAPPKWTYQQSDLRAFSKYERKVQTWVLQAKNYMTQAEMALTLYTSLQGEAEAEAEHLDLKKINEKNGVEYILDELRGPLQQKVLFQKRKLLADFENVRRHGAESVRQYVNRYRRIERDLQTIGIQTSMMYDSESRGNRILERCALAPDLQRLVLIGAGNSLEYEKITESLCLQFPDFKPNPVVWQTGGGPRGQHSSASTTGSGSSSSGSFRTSSASSKGKPSSGNSSKPFSHGKGHAGKGPLRNVFQTETAEAEADEVDGDEDDEYQDAEDGDAVLDTIPEGDPEQDEEGDDDTPALDPEALAEMAHVLTVTSKKLQASVLGRKFTGRRSIEERKKNSTCSACGQLGHWAGDSICSVSSQKRDGGGKGARGSGTSSSNNFNSGHKGVKKAYVVGIQEDQQQHDEQDHLAPEKASTYFSFTAMQAFGTETSTSWVAETIDLGGYMVLDTACQRSCCGEIWLNTHSNILHRHGLRVKKFDCVDHFQFGSGKPVAAAERAYIPAQFQGQESQGVLLGASILKSNIPFLASRTLLSRLGCVIDMFSGTITFTNLGVVLPLTIKHGHLAVSIVKFSDDAAQHACWAQLSKPHLWHDPDPELVCAPGALNKGSIRDLPPQQLLRPDVSAPDMSHMAEALGADLHPPADCGAQDVPYDGDLGAHGTCHTSVAEPSRACGRDGAPEEAAGAGEQHVQPGNLHAPRLQEVRQRPRKFQPMQEMSAGVQMGSTPRRLATPWRSAVASFFALATALIFQHPDHHHGHDERQGQGQDFFYENYGIESPCQGQTGHLADHRPRHDLGGGDLGPSSLPTGVGRRGGWLPKLGDGLGCGGDGGTEPSLNDEWVVGKTTVMRIHNIPRKQLFYADEFYKGDPCPVHMKQLGPECTVVMQYEDGRTQSVTYEWDGPGASEMKHFWTGTSTFRLKPMPSRTLMTHADRKSMRHSVRQAVHVFEVEHQILQNGTTSTSPLTSLRMRPRIDLLETFAGQAGISRRAARFGLKSMEPIDYNTGYDLERPQHQRHVDHLIDSYKPLFLLQGLECKDWCLLQDNVNYVRRKIILLMRRARARKLLRKVVDWCCKQAEAGRHFLLENPVTSRLWLEPLILRLLRLPGVYAVVCHSGAYGATNSKGDMIKKGFKFLGNCPLVLDRLTRKLDPHQLRQCVPLEGKETTLSQHYPDNMIREILIGIKQTAAQHDPERFFGHQHKSNFQVMAVTTEPSDWAPVFESARKTFDTIRQKTHLLATSDPAWKTIQQLVQWHQLDRVQMAAQPTLLRMPVHIPHTHRGWALLYNDNTVEIVEEDLAEVRHPRAKFRKPVNIGIFFFGHAQPPVQQPPSSQPSSVQLPLEPREDDPQVIVASNVQGITFPKMPGLPRDVKTALARLHRDLGHPHANELKKMIAMNGIKDQKIYDAIEGLHCDSCVRVKGPGRPEPSGVPHEVNWQFGDILQIDIFYTRDIRAANYIFLGIIDECTHLHMALRLNDRSPEEVTHQFTTFWARAFGFPLKIKADPDGSFRGSFESSMDEAGVYMDYIPAEAHHRIGLIERHNATLRELMERTIDSRAVVGDYDMEQAAVAACFAKNSTTWSSGRPPFIAAFGRIPRMGMNLLSDKHGLVAGRTREQAQREADYLRVEAQQHLAAMSVDSSLRRALLRKSTTTGPQELPVGSIAAYWRWTMRSGKKRGGFKLARVLGRDPDGKSIWLQAGTNTIKAAEHQIRAAVGIEQWCPSPEDVKSLRSAVDNMQHGILTDETLPEHADQQLPGFDEVQPAVQVPPPLHEEPEMFEEAGAHLIPVPSTPRPAASTPHLPDLQAEEAVQTDPYPETNIHMNVSSPTYRQTIIQNQTFGMNEQQQAQPSVNVPVRKPHRARSKTPVRRTLQDQLGERPRAARQLPLTDGPVSERQHGPPSVQQPLGPFPVQSHEPDSVPQSVGKPFLAQPNARSTGDETPPLRGLPTSTPTDVIEVLDDDDDENVAAQPSTAQPSSSHALAPDSQGIAADVANQAPSTPEALKLTPAKRTFGETEEHFGVSLLRPVQHEQSKNSFPTVDHCYNFDINDVDGLHLMSDGFDGSPDVYMPYANRTFMNAYRKDKDYVGNGDSDDSDADVDDYRGETGNIPPTLTRQEKKALDKEIPWQTIMNMEEETIKAYVDAAVAEETSWNTFNSVKPVPIEKARAILRDKIARKRVLRSRAAFRDKSRGIGPLKAKCRIVAVGCTDPDLWILQRESATPTRQSEFLVYAIFIAGKNGKFLGCALARWTLWAGDVKTAFLQGEPEERAQPLYLLPPSDGICQRAGIFKSSMLYEVTGNVYGLANAPRTWQLHVIKLLTKAGYVQSSMDKMLFFYHQKFENEAQPVLCALAIVYVDDFLLCHDTRYDRQHLLGLFKWGSQNELSLENSLDFKGKRISLEYDAKSSEYILKLDQEKFISDMKGGKVSRKRFKETLDKKDLGEFRSVSGCLQWLAGQTRPDVAAVVSLCSKGEKSTYEDLHNMYCAVQHLHQTKTKGLVLRPVPINYSTMLVTFADSSWANSVNHSSQHGCITMLADPKVTDVIGAGLILDWKSSRSTRVCRSTLAAEASACDMSVDRSSLLNYQLSELLLNRPAFHIASSELLRMIQVTDCRSLYDVLVSENPRTEDKRTIVTIRSAQQFLSRQNVFWVPTALMFADGLTKVSMQLMLDFFEWLQSLLMLLGPTLSMAPMMMDDGTEAERWSAQDDQFDEEYWGCRSCRGKKVYLHKSLEQLILLDYQSKMIAHLYLPFQSSSAAQSYRLPMFAKHVKALCDTDYRQALDLKWARALACWLTILESSGFESNAGTYVLGKLSDQDREGSLTYIRDACGVRSPATVLKRRVLRVLATREPTQQARALTMEEVRKLEVVRPFSDAEFGFDIMETDDGPFGFVEGRRGHEFTQFEGYDFGMVCQEQHAEAGFEIFEEGQVVYANELLESPSSDPEESECATEDLKNKLQPVTESYGAAFEWRGCSRQQTSRRVLRDKEPVCRKTEHVVIGRALCLGIFEKAAIRQLLTDAAPRRLNTVGDVATMRLSGLTHEGPLEVAPCVYDTVSGMMQADSLKYLNPAKCIPRQPAPPGFKQPNITQLMCADRQAFVRMQAAPPQPKATAKPEPKKEWTARECGGKATYRASNKVWKKLDARANLLMKLCRWMYHQKPVTEMEANLHPLWNIICRNNIHDLVMGVRHLPLNSVPAQELVHDFIKPEYIQPRTALPAHPDKRARALAYNQTKKSLAFIPEWSHVVVNIISKAPPLNVGAKLKDDVVIDGASFPANGRVLRITQKAIDKKGEESQLWEIAIDGVKEAIQENVTKVPAAIARDRAAFLKKWTTRAMQLEAEEKKLHESFPKHRQKIPKGKRLLVLKEMLAQMQFPHQTIVEDTINGFDLVGTSGAEGLLPHDFQPATLSIADLEEQAHKSNKAIMNSCKSSGTATVDSELWQETLEEAARGWLEPLEKDGGPVSRTFAVVQSEKARPIDNYSESQVNSGVTIANKFTVDRVGTIAAIVCEFMKGLRKAKKSSRLVGRSFDLKVLIANLLCQMLQWICLKVSVVLTCYFDDFVCMSSPILAKSAELNFETLLDILGGKFEKIGEKASEMGAIVSALGVVFSFEKTSDGLLEVQKIAKTLDEGTLTATATPSLKGRLGFAEDQLFGRSTRRLINELGVHAVRPPKQNKVLEHTERALEAVAAQMLHSPPRLVDANADEVLCIFTDASFCRSFMDEDQEQAIEELEAFAVLVAFHLWGKKLAKKARGHLSRQRWVTVFSWPNFARPPPIANKIRPDKVAFLAELQRYQNGVLLREMTANSINTLDEVTDKLEESNYQHGPHYQQLLQARAVLHAFIIFTEDII</sequence>
<feature type="region of interest" description="Disordered" evidence="1">
    <location>
        <begin position="629"/>
        <end position="655"/>
    </location>
</feature>
<gene>
    <name evidence="3" type="ORF">C1SCF055_LOCUS41935</name>
</gene>
<feature type="region of interest" description="Disordered" evidence="1">
    <location>
        <begin position="453"/>
        <end position="568"/>
    </location>
</feature>
<dbReference type="SUPFAM" id="SSF53098">
    <property type="entry name" value="Ribonuclease H-like"/>
    <property type="match status" value="1"/>
</dbReference>
<evidence type="ECO:0000256" key="1">
    <source>
        <dbReference type="SAM" id="MobiDB-lite"/>
    </source>
</evidence>
<reference evidence="4 5" key="2">
    <citation type="submission" date="2024-05" db="EMBL/GenBank/DDBJ databases">
        <authorList>
            <person name="Chen Y."/>
            <person name="Shah S."/>
            <person name="Dougan E. K."/>
            <person name="Thang M."/>
            <person name="Chan C."/>
        </authorList>
    </citation>
    <scope>NUCLEOTIDE SEQUENCE [LARGE SCALE GENOMIC DNA]</scope>
</reference>
<feature type="domain" description="Integrase catalytic" evidence="2">
    <location>
        <begin position="1693"/>
        <end position="1860"/>
    </location>
</feature>
<feature type="region of interest" description="Disordered" evidence="1">
    <location>
        <begin position="1050"/>
        <end position="1069"/>
    </location>
</feature>
<dbReference type="EMBL" id="CAMXCT020006627">
    <property type="protein sequence ID" value="CAL1170653.1"/>
    <property type="molecule type" value="Genomic_DNA"/>
</dbReference>
<dbReference type="EMBL" id="CAMXCT010006627">
    <property type="protein sequence ID" value="CAI4017278.1"/>
    <property type="molecule type" value="Genomic_DNA"/>
</dbReference>
<feature type="compositionally biased region" description="Low complexity" evidence="1">
    <location>
        <begin position="643"/>
        <end position="654"/>
    </location>
</feature>